<dbReference type="Pfam" id="PF04393">
    <property type="entry name" value="DUF535"/>
    <property type="match status" value="1"/>
</dbReference>
<reference evidence="1" key="1">
    <citation type="submission" date="2023-03" db="EMBL/GenBank/DDBJ databases">
        <title>Chitinimonas shenzhenensis gen. nov., sp. nov., a novel member of family Burkholderiaceae isolated from activated sludge collected in Shen Zhen, China.</title>
        <authorList>
            <person name="Wang X."/>
        </authorList>
    </citation>
    <scope>NUCLEOTIDE SEQUENCE</scope>
    <source>
        <strain evidence="1">DQS-5</strain>
    </source>
</reference>
<proteinExistence type="predicted"/>
<organism evidence="1 2">
    <name type="scientific">Parachitinimonas caeni</name>
    <dbReference type="NCBI Taxonomy" id="3031301"/>
    <lineage>
        <taxon>Bacteria</taxon>
        <taxon>Pseudomonadati</taxon>
        <taxon>Pseudomonadota</taxon>
        <taxon>Betaproteobacteria</taxon>
        <taxon>Neisseriales</taxon>
        <taxon>Chitinibacteraceae</taxon>
        <taxon>Parachitinimonas</taxon>
    </lineage>
</organism>
<dbReference type="EMBL" id="JARRAF010000012">
    <property type="protein sequence ID" value="MDK2124750.1"/>
    <property type="molecule type" value="Genomic_DNA"/>
</dbReference>
<evidence type="ECO:0000313" key="1">
    <source>
        <dbReference type="EMBL" id="MDK2124750.1"/>
    </source>
</evidence>
<comment type="caution">
    <text evidence="1">The sequence shown here is derived from an EMBL/GenBank/DDBJ whole genome shotgun (WGS) entry which is preliminary data.</text>
</comment>
<dbReference type="PANTHER" id="PTHR38785">
    <property type="entry name" value="HOMOLOG OF VIRK"/>
    <property type="match status" value="1"/>
</dbReference>
<evidence type="ECO:0000313" key="2">
    <source>
        <dbReference type="Proteomes" id="UP001172778"/>
    </source>
</evidence>
<accession>A0ABT7DZZ0</accession>
<sequence length="310" mass="35691">MTLIISSLLRRQRDVLHRPGFAALSRHCHPDNRRKRLKMWLRCQLWSATSRSWFEFLQGHPVWAELSNRSPRLLEKLHRPLLRRGWGMRRRLQVLRGHYQLTGRLFHLRTLQAIYLQPGLLLASFDSGQGEYELWLAGAGRNEKEGELGLYWRDRSDGLCLAQLSFSLLEAQGGCCLYLGGLQGPAGEAARERVRLAGKHCHGLRPKRAVLEGLFALAAHIGATEIRAVSNRYHVCRSWRVRRVVQCDYDAFWQELGATLHPDGDFLLPLQPLCRSADEVATRKRAEHRRRQALLDHLHSQTIRLLQSNA</sequence>
<name>A0ABT7DZZ0_9NEIS</name>
<keyword evidence="2" id="KW-1185">Reference proteome</keyword>
<gene>
    <name evidence="1" type="ORF">PZA18_11900</name>
</gene>
<dbReference type="InterPro" id="IPR007488">
    <property type="entry name" value="DUF535"/>
</dbReference>
<dbReference type="PANTHER" id="PTHR38785:SF1">
    <property type="entry name" value="HOMOLOG OF VIRK"/>
    <property type="match status" value="1"/>
</dbReference>
<dbReference type="RefSeq" id="WP_284101064.1">
    <property type="nucleotide sequence ID" value="NZ_JARRAF010000012.1"/>
</dbReference>
<dbReference type="Proteomes" id="UP001172778">
    <property type="component" value="Unassembled WGS sequence"/>
</dbReference>
<protein>
    <submittedName>
        <fullName evidence="1">VirK/YbjX family protein</fullName>
    </submittedName>
</protein>